<evidence type="ECO:0000313" key="2">
    <source>
        <dbReference type="EMBL" id="KAK1922421.1"/>
    </source>
</evidence>
<accession>A0AAD9FNM1</accession>
<comment type="caution">
    <text evidence="2">The sequence shown here is derived from an EMBL/GenBank/DDBJ whole genome shotgun (WGS) entry which is preliminary data.</text>
</comment>
<feature type="compositionally biased region" description="Polar residues" evidence="1">
    <location>
        <begin position="260"/>
        <end position="274"/>
    </location>
</feature>
<feature type="compositionally biased region" description="Polar residues" evidence="1">
    <location>
        <begin position="476"/>
        <end position="490"/>
    </location>
</feature>
<feature type="compositionally biased region" description="Low complexity" evidence="1">
    <location>
        <begin position="448"/>
        <end position="467"/>
    </location>
</feature>
<protein>
    <submittedName>
        <fullName evidence="2">Uncharacterized protein</fullName>
    </submittedName>
</protein>
<feature type="compositionally biased region" description="Basic and acidic residues" evidence="1">
    <location>
        <begin position="509"/>
        <end position="520"/>
    </location>
</feature>
<keyword evidence="3" id="KW-1185">Reference proteome</keyword>
<proteinExistence type="predicted"/>
<dbReference type="Proteomes" id="UP001182556">
    <property type="component" value="Unassembled WGS sequence"/>
</dbReference>
<organism evidence="2 3">
    <name type="scientific">Papiliotrema laurentii</name>
    <name type="common">Cryptococcus laurentii</name>
    <dbReference type="NCBI Taxonomy" id="5418"/>
    <lineage>
        <taxon>Eukaryota</taxon>
        <taxon>Fungi</taxon>
        <taxon>Dikarya</taxon>
        <taxon>Basidiomycota</taxon>
        <taxon>Agaricomycotina</taxon>
        <taxon>Tremellomycetes</taxon>
        <taxon>Tremellales</taxon>
        <taxon>Rhynchogastremaceae</taxon>
        <taxon>Papiliotrema</taxon>
    </lineage>
</organism>
<gene>
    <name evidence="2" type="ORF">DB88DRAFT_531167</name>
</gene>
<feature type="compositionally biased region" description="Polar residues" evidence="1">
    <location>
        <begin position="542"/>
        <end position="552"/>
    </location>
</feature>
<feature type="compositionally biased region" description="Basic residues" evidence="1">
    <location>
        <begin position="414"/>
        <end position="426"/>
    </location>
</feature>
<feature type="compositionally biased region" description="Polar residues" evidence="1">
    <location>
        <begin position="284"/>
        <end position="315"/>
    </location>
</feature>
<feature type="region of interest" description="Disordered" evidence="1">
    <location>
        <begin position="397"/>
        <end position="571"/>
    </location>
</feature>
<feature type="compositionally biased region" description="Polar residues" evidence="1">
    <location>
        <begin position="497"/>
        <end position="507"/>
    </location>
</feature>
<feature type="region of interest" description="Disordered" evidence="1">
    <location>
        <begin position="149"/>
        <end position="385"/>
    </location>
</feature>
<feature type="region of interest" description="Disordered" evidence="1">
    <location>
        <begin position="77"/>
        <end position="102"/>
    </location>
</feature>
<dbReference type="EMBL" id="JAODAN010000008">
    <property type="protein sequence ID" value="KAK1922421.1"/>
    <property type="molecule type" value="Genomic_DNA"/>
</dbReference>
<evidence type="ECO:0000256" key="1">
    <source>
        <dbReference type="SAM" id="MobiDB-lite"/>
    </source>
</evidence>
<sequence>MSRYSSRDSFVADLIASAASRPLSTRFSQNNAWSAALTHDDPEAVSRASHISSLANEYAKRFSSGRSTLINDFATRAGARSGSDQASGFSIRSEKSSDDGLYEGFDQETRHLLAVGAADTAYRDLIRRGDFQGADMLTGYMRSLVGSPPGSAFSRSLDHSASHSDPGSAWESDQRPPSYDSNGREEESLPRYKSRLTSGDTRHTTDSYRAASDSIAPTRSRRDSAVSFSNSDLERSRPDSTEGSAVDSRPSAASGGSFPVSAQTRSTVRDTQSTDSRRAASAPETASVSSESPFSGLPANSSIPVSTLGTDSSGKAVTAPEVVSDASELPRSEVPGDTSRPTSSYRFELPGTTVTRRTDLSYPSGVAELEAEPVSRPSELPDSSHARFELSANSWETPHRPVATRSASAFTSAKRSRLPMRRGRWKRPGDFLSRWAARIRHPLRSEPSSRVASAFSARSSGQNSSRPRSSRRLTDATWSRRQNKSTGYSQTDDEPVSTATPWSTQPKKSAADTWDKKESRSSAPYTRSVPSRYPSLSAGYAPQSQVTGTIDTSARDEQSHTRSVIDSAPADTKGVERNQLKLQLTSLASMINPKTLDKLSQLQKATARSGVSRGDAAVYSRIGRFLPWRRGQGKGKTVDLGTMISGIGSEESWDITRKKLKKSEVDDLLRTLVSLSRTVGKASGRL</sequence>
<evidence type="ECO:0000313" key="3">
    <source>
        <dbReference type="Proteomes" id="UP001182556"/>
    </source>
</evidence>
<dbReference type="AlphaFoldDB" id="A0AAD9FNM1"/>
<reference evidence="2" key="1">
    <citation type="submission" date="2023-02" db="EMBL/GenBank/DDBJ databases">
        <title>Identification and recombinant expression of a fungal hydrolase from Papiliotrema laurentii that hydrolyzes apple cutin and clears colloidal polyester polyurethane.</title>
        <authorList>
            <consortium name="DOE Joint Genome Institute"/>
            <person name="Roman V.A."/>
            <person name="Bojanowski C."/>
            <person name="Crable B.R."/>
            <person name="Wagner D.N."/>
            <person name="Hung C.S."/>
            <person name="Nadeau L.J."/>
            <person name="Schratz L."/>
            <person name="Haridas S."/>
            <person name="Pangilinan J."/>
            <person name="Lipzen A."/>
            <person name="Na H."/>
            <person name="Yan M."/>
            <person name="Ng V."/>
            <person name="Grigoriev I.V."/>
            <person name="Spatafora J.W."/>
            <person name="Barlow D."/>
            <person name="Biffinger J."/>
            <person name="Kelley-Loughnane N."/>
            <person name="Varaljay V.A."/>
            <person name="Crookes-Goodson W.J."/>
        </authorList>
    </citation>
    <scope>NUCLEOTIDE SEQUENCE</scope>
    <source>
        <strain evidence="2">5307AH</strain>
    </source>
</reference>
<name>A0AAD9FNM1_PAPLA</name>